<name>A0A5B0LPJ6_PUCGR</name>
<evidence type="ECO:0000256" key="1">
    <source>
        <dbReference type="SAM" id="SignalP"/>
    </source>
</evidence>
<sequence>MQSLLFLSALMAIILDVQTAHVDISAFACPDSKQNQPVCIISGNIRKTLGQVSVQRAVPSPVHLDRSICGDISLFETSMDQKCCSDSLKLDDKPVVKGMFLVSNDDIKDSCGDPK</sequence>
<organism evidence="2 4">
    <name type="scientific">Puccinia graminis f. sp. tritici</name>
    <dbReference type="NCBI Taxonomy" id="56615"/>
    <lineage>
        <taxon>Eukaryota</taxon>
        <taxon>Fungi</taxon>
        <taxon>Dikarya</taxon>
        <taxon>Basidiomycota</taxon>
        <taxon>Pucciniomycotina</taxon>
        <taxon>Pucciniomycetes</taxon>
        <taxon>Pucciniales</taxon>
        <taxon>Pucciniaceae</taxon>
        <taxon>Puccinia</taxon>
    </lineage>
</organism>
<gene>
    <name evidence="2" type="ORF">PGT21_028063</name>
    <name evidence="3" type="ORF">PGTUg99_016826</name>
</gene>
<evidence type="ECO:0000313" key="5">
    <source>
        <dbReference type="Proteomes" id="UP000325313"/>
    </source>
</evidence>
<dbReference type="EMBL" id="VSWC01000196">
    <property type="protein sequence ID" value="KAA1066305.1"/>
    <property type="molecule type" value="Genomic_DNA"/>
</dbReference>
<dbReference type="AlphaFoldDB" id="A0A5B0LPJ6"/>
<proteinExistence type="predicted"/>
<comment type="caution">
    <text evidence="2">The sequence shown here is derived from an EMBL/GenBank/DDBJ whole genome shotgun (WGS) entry which is preliminary data.</text>
</comment>
<keyword evidence="1" id="KW-0732">Signal</keyword>
<reference evidence="4 5" key="1">
    <citation type="submission" date="2019-05" db="EMBL/GenBank/DDBJ databases">
        <title>Emergence of the Ug99 lineage of the wheat stem rust pathogen through somatic hybridization.</title>
        <authorList>
            <person name="Li F."/>
            <person name="Upadhyaya N.M."/>
            <person name="Sperschneider J."/>
            <person name="Matny O."/>
            <person name="Nguyen-Phuc H."/>
            <person name="Mago R."/>
            <person name="Raley C."/>
            <person name="Miller M.E."/>
            <person name="Silverstein K.A.T."/>
            <person name="Henningsen E."/>
            <person name="Hirsch C.D."/>
            <person name="Visser B."/>
            <person name="Pretorius Z.A."/>
            <person name="Steffenson B.J."/>
            <person name="Schwessinger B."/>
            <person name="Dodds P.N."/>
            <person name="Figueroa M."/>
        </authorList>
    </citation>
    <scope>NUCLEOTIDE SEQUENCE [LARGE SCALE GENOMIC DNA]</scope>
    <source>
        <strain evidence="2">21-0</strain>
        <strain evidence="3 5">Ug99</strain>
    </source>
</reference>
<feature type="chain" id="PRO_5036137040" description="Hydrophobin" evidence="1">
    <location>
        <begin position="20"/>
        <end position="115"/>
    </location>
</feature>
<evidence type="ECO:0000313" key="4">
    <source>
        <dbReference type="Proteomes" id="UP000324748"/>
    </source>
</evidence>
<evidence type="ECO:0008006" key="6">
    <source>
        <dbReference type="Google" id="ProtNLM"/>
    </source>
</evidence>
<accession>A0A5B0LPJ6</accession>
<feature type="signal peptide" evidence="1">
    <location>
        <begin position="1"/>
        <end position="19"/>
    </location>
</feature>
<dbReference type="Proteomes" id="UP000324748">
    <property type="component" value="Unassembled WGS sequence"/>
</dbReference>
<keyword evidence="4" id="KW-1185">Reference proteome</keyword>
<dbReference type="OrthoDB" id="2508236at2759"/>
<dbReference type="Proteomes" id="UP000325313">
    <property type="component" value="Unassembled WGS sequence"/>
</dbReference>
<protein>
    <recommendedName>
        <fullName evidence="6">Hydrophobin</fullName>
    </recommendedName>
</protein>
<dbReference type="EMBL" id="VDEP01000142">
    <property type="protein sequence ID" value="KAA1128375.1"/>
    <property type="molecule type" value="Genomic_DNA"/>
</dbReference>
<evidence type="ECO:0000313" key="3">
    <source>
        <dbReference type="EMBL" id="KAA1128375.1"/>
    </source>
</evidence>
<evidence type="ECO:0000313" key="2">
    <source>
        <dbReference type="EMBL" id="KAA1066305.1"/>
    </source>
</evidence>